<keyword evidence="4 6" id="KW-1133">Transmembrane helix</keyword>
<dbReference type="InterPro" id="IPR045062">
    <property type="entry name" value="Cyt_c_biogenesis_CcsA/CcmC"/>
</dbReference>
<feature type="transmembrane region" description="Helical" evidence="6">
    <location>
        <begin position="6"/>
        <end position="26"/>
    </location>
</feature>
<dbReference type="GO" id="GO:0005886">
    <property type="term" value="C:plasma membrane"/>
    <property type="evidence" value="ECO:0007669"/>
    <property type="project" value="TreeGrafter"/>
</dbReference>
<gene>
    <name evidence="8" type="primary">ccsB</name>
    <name evidence="8" type="ORF">ENV54_07155</name>
</gene>
<evidence type="ECO:0000313" key="8">
    <source>
        <dbReference type="EMBL" id="HGH61057.1"/>
    </source>
</evidence>
<evidence type="ECO:0000259" key="7">
    <source>
        <dbReference type="Pfam" id="PF01578"/>
    </source>
</evidence>
<evidence type="ECO:0000256" key="1">
    <source>
        <dbReference type="ARBA" id="ARBA00004141"/>
    </source>
</evidence>
<keyword evidence="5 6" id="KW-0472">Membrane</keyword>
<sequence length="272" mass="30146">MTSTDLNTFVTFAYLASAVIYLIAFVAARSKSQLMQWAFRLVVAICAVHGASILYRWYESYELGVGHAPLSNLYESLVFFAWTIVVALLVVRTAFHADFVIVAGLPIAFIIMASTFLIDSSIRPLIPALQSNWLVAHVVTCFLGYAGFTASFIAAVMFLLALTSPHVAQHLPPSKLLDEIVYRSVVIGFSLLSVGIITGAAWADHAWGSYWSWDPKETWSLITWMVYAAFLHARLARGWSGHRTAVLSVVGFLCVLFTYFGVNYLPGLHSYF</sequence>
<dbReference type="GO" id="GO:0017004">
    <property type="term" value="P:cytochrome complex assembly"/>
    <property type="evidence" value="ECO:0007669"/>
    <property type="project" value="UniProtKB-KW"/>
</dbReference>
<evidence type="ECO:0000256" key="5">
    <source>
        <dbReference type="ARBA" id="ARBA00023136"/>
    </source>
</evidence>
<feature type="transmembrane region" description="Helical" evidence="6">
    <location>
        <begin position="98"/>
        <end position="118"/>
    </location>
</feature>
<organism evidence="8">
    <name type="scientific">Desulfomonile tiedjei</name>
    <dbReference type="NCBI Taxonomy" id="2358"/>
    <lineage>
        <taxon>Bacteria</taxon>
        <taxon>Pseudomonadati</taxon>
        <taxon>Thermodesulfobacteriota</taxon>
        <taxon>Desulfomonilia</taxon>
        <taxon>Desulfomonilales</taxon>
        <taxon>Desulfomonilaceae</taxon>
        <taxon>Desulfomonile</taxon>
    </lineage>
</organism>
<dbReference type="InterPro" id="IPR002541">
    <property type="entry name" value="Cyt_c_assembly"/>
</dbReference>
<feature type="transmembrane region" description="Helical" evidence="6">
    <location>
        <begin position="73"/>
        <end position="91"/>
    </location>
</feature>
<comment type="caution">
    <text evidence="8">The sequence shown here is derived from an EMBL/GenBank/DDBJ whole genome shotgun (WGS) entry which is preliminary data.</text>
</comment>
<evidence type="ECO:0000256" key="6">
    <source>
        <dbReference type="SAM" id="Phobius"/>
    </source>
</evidence>
<proteinExistence type="predicted"/>
<dbReference type="EMBL" id="DTGT01000222">
    <property type="protein sequence ID" value="HGH61057.1"/>
    <property type="molecule type" value="Genomic_DNA"/>
</dbReference>
<feature type="transmembrane region" description="Helical" evidence="6">
    <location>
        <begin position="218"/>
        <end position="236"/>
    </location>
</feature>
<dbReference type="AlphaFoldDB" id="A0A7C4EX71"/>
<name>A0A7C4EX71_9BACT</name>
<evidence type="ECO:0000256" key="4">
    <source>
        <dbReference type="ARBA" id="ARBA00022989"/>
    </source>
</evidence>
<reference evidence="8" key="1">
    <citation type="journal article" date="2020" name="mSystems">
        <title>Genome- and Community-Level Interaction Insights into Carbon Utilization and Element Cycling Functions of Hydrothermarchaeota in Hydrothermal Sediment.</title>
        <authorList>
            <person name="Zhou Z."/>
            <person name="Liu Y."/>
            <person name="Xu W."/>
            <person name="Pan J."/>
            <person name="Luo Z.H."/>
            <person name="Li M."/>
        </authorList>
    </citation>
    <scope>NUCLEOTIDE SEQUENCE [LARGE SCALE GENOMIC DNA]</scope>
    <source>
        <strain evidence="8">SpSt-769</strain>
    </source>
</reference>
<protein>
    <submittedName>
        <fullName evidence="8">C-type cytochrome biogenesis protein CcsB</fullName>
    </submittedName>
</protein>
<feature type="transmembrane region" description="Helical" evidence="6">
    <location>
        <begin position="38"/>
        <end position="58"/>
    </location>
</feature>
<feature type="domain" description="Cytochrome c assembly protein" evidence="7">
    <location>
        <begin position="70"/>
        <end position="269"/>
    </location>
</feature>
<feature type="transmembrane region" description="Helical" evidence="6">
    <location>
        <begin position="180"/>
        <end position="203"/>
    </location>
</feature>
<dbReference type="GO" id="GO:0020037">
    <property type="term" value="F:heme binding"/>
    <property type="evidence" value="ECO:0007669"/>
    <property type="project" value="InterPro"/>
</dbReference>
<feature type="transmembrane region" description="Helical" evidence="6">
    <location>
        <begin position="245"/>
        <end position="265"/>
    </location>
</feature>
<comment type="subcellular location">
    <subcellularLocation>
        <location evidence="1">Membrane</location>
        <topology evidence="1">Multi-pass membrane protein</topology>
    </subcellularLocation>
</comment>
<dbReference type="PANTHER" id="PTHR30071">
    <property type="entry name" value="HEME EXPORTER PROTEIN C"/>
    <property type="match status" value="1"/>
</dbReference>
<dbReference type="InterPro" id="IPR017562">
    <property type="entry name" value="Cyt_c_biogenesis_CcsA"/>
</dbReference>
<feature type="transmembrane region" description="Helical" evidence="6">
    <location>
        <begin position="133"/>
        <end position="160"/>
    </location>
</feature>
<dbReference type="NCBIfam" id="TIGR03144">
    <property type="entry name" value="cytochr_II_ccsB"/>
    <property type="match status" value="1"/>
</dbReference>
<keyword evidence="2 6" id="KW-0812">Transmembrane</keyword>
<dbReference type="Pfam" id="PF01578">
    <property type="entry name" value="Cytochrom_C_asm"/>
    <property type="match status" value="1"/>
</dbReference>
<dbReference type="PANTHER" id="PTHR30071:SF1">
    <property type="entry name" value="CYTOCHROME B_B6 PROTEIN-RELATED"/>
    <property type="match status" value="1"/>
</dbReference>
<accession>A0A7C4EX71</accession>
<evidence type="ECO:0000256" key="3">
    <source>
        <dbReference type="ARBA" id="ARBA00022748"/>
    </source>
</evidence>
<evidence type="ECO:0000256" key="2">
    <source>
        <dbReference type="ARBA" id="ARBA00022692"/>
    </source>
</evidence>
<keyword evidence="3" id="KW-0201">Cytochrome c-type biogenesis</keyword>